<accession>A0A3P7G457</accession>
<feature type="region of interest" description="Disordered" evidence="1">
    <location>
        <begin position="27"/>
        <end position="50"/>
    </location>
</feature>
<organism evidence="2 3">
    <name type="scientific">Hydatigena taeniaeformis</name>
    <name type="common">Feline tapeworm</name>
    <name type="synonym">Taenia taeniaeformis</name>
    <dbReference type="NCBI Taxonomy" id="6205"/>
    <lineage>
        <taxon>Eukaryota</taxon>
        <taxon>Metazoa</taxon>
        <taxon>Spiralia</taxon>
        <taxon>Lophotrochozoa</taxon>
        <taxon>Platyhelminthes</taxon>
        <taxon>Cestoda</taxon>
        <taxon>Eucestoda</taxon>
        <taxon>Cyclophyllidea</taxon>
        <taxon>Taeniidae</taxon>
        <taxon>Hydatigera</taxon>
    </lineage>
</organism>
<evidence type="ECO:0000313" key="2">
    <source>
        <dbReference type="EMBL" id="VDM35959.1"/>
    </source>
</evidence>
<proteinExistence type="predicted"/>
<protein>
    <submittedName>
        <fullName evidence="2">Uncharacterized protein</fullName>
    </submittedName>
</protein>
<name>A0A3P7G457_HYDTA</name>
<evidence type="ECO:0000313" key="3">
    <source>
        <dbReference type="Proteomes" id="UP000274429"/>
    </source>
</evidence>
<reference evidence="2 3" key="1">
    <citation type="submission" date="2018-11" db="EMBL/GenBank/DDBJ databases">
        <authorList>
            <consortium name="Pathogen Informatics"/>
        </authorList>
    </citation>
    <scope>NUCLEOTIDE SEQUENCE [LARGE SCALE GENOMIC DNA]</scope>
</reference>
<feature type="compositionally biased region" description="Polar residues" evidence="1">
    <location>
        <begin position="37"/>
        <end position="50"/>
    </location>
</feature>
<dbReference type="Proteomes" id="UP000274429">
    <property type="component" value="Unassembled WGS sequence"/>
</dbReference>
<gene>
    <name evidence="2" type="ORF">TTAC_LOCUS10979</name>
</gene>
<evidence type="ECO:0000256" key="1">
    <source>
        <dbReference type="SAM" id="MobiDB-lite"/>
    </source>
</evidence>
<dbReference type="EMBL" id="UYWX01022651">
    <property type="protein sequence ID" value="VDM35959.1"/>
    <property type="molecule type" value="Genomic_DNA"/>
</dbReference>
<sequence length="50" mass="5699">MKMWRRQEGSFAETRVLNNAIGGVSTRRGRKRMTLRTVRSSTKSPCTTPT</sequence>
<keyword evidence="3" id="KW-1185">Reference proteome</keyword>
<dbReference type="AlphaFoldDB" id="A0A3P7G457"/>